<keyword evidence="3" id="KW-1185">Reference proteome</keyword>
<dbReference type="RefSeq" id="WP_118374103.1">
    <property type="nucleotide sequence ID" value="NZ_CP060632.1"/>
</dbReference>
<name>A0A7G9FKP4_9FIRM</name>
<protein>
    <submittedName>
        <fullName evidence="2">Uncharacterized protein</fullName>
    </submittedName>
</protein>
<keyword evidence="1" id="KW-1133">Transmembrane helix</keyword>
<gene>
    <name evidence="2" type="ORF">H9Q76_10335</name>
</gene>
<sequence>MEKRIRALKAIILVVVMIVELFGVDAVRVVAETINVTGDTTISTEDNRDYAVTDCTLTVSSTGNITGTVYGSGGKIVNQGSISKIERNIEVDNQAGASIQDLQSSVGITNAGHITSATYSSTYTLTNSGTIDTLNVQNPGYSGSTATVNMNAGTISSLNVTNYSGMNPVINYAGGTITSLIAEGTNGADLVVSGSHEISQLKGTVNVSGSGMLTVSGALQLEKGYTGEKLGVTKDTALTVKDGYTVQVNYKDHVYSISSATEQKINGNIHAIFRRNAFIESAGPCRLPASPFTRVEADDKACAKIFLFRAIDVMLHLAIQEAR</sequence>
<proteinExistence type="predicted"/>
<dbReference type="EMBL" id="CP060632">
    <property type="protein sequence ID" value="QNL99125.1"/>
    <property type="molecule type" value="Genomic_DNA"/>
</dbReference>
<evidence type="ECO:0000313" key="3">
    <source>
        <dbReference type="Proteomes" id="UP000515819"/>
    </source>
</evidence>
<evidence type="ECO:0000313" key="2">
    <source>
        <dbReference type="EMBL" id="QNL99125.1"/>
    </source>
</evidence>
<dbReference type="AlphaFoldDB" id="A0A7G9FKP4"/>
<reference evidence="2 3" key="1">
    <citation type="submission" date="2020-08" db="EMBL/GenBank/DDBJ databases">
        <authorList>
            <person name="Liu C."/>
            <person name="Sun Q."/>
        </authorList>
    </citation>
    <scope>NUCLEOTIDE SEQUENCE [LARGE SCALE GENOMIC DNA]</scope>
    <source>
        <strain evidence="2 3">NSJ-4</strain>
    </source>
</reference>
<dbReference type="KEGG" id="wcp:H9Q76_10335"/>
<keyword evidence="1" id="KW-0812">Transmembrane</keyword>
<accession>A0A7G9FKP4</accession>
<feature type="transmembrane region" description="Helical" evidence="1">
    <location>
        <begin position="7"/>
        <end position="24"/>
    </location>
</feature>
<evidence type="ECO:0000256" key="1">
    <source>
        <dbReference type="SAM" id="Phobius"/>
    </source>
</evidence>
<organism evidence="2 3">
    <name type="scientific">Wujia chipingensis</name>
    <dbReference type="NCBI Taxonomy" id="2763670"/>
    <lineage>
        <taxon>Bacteria</taxon>
        <taxon>Bacillati</taxon>
        <taxon>Bacillota</taxon>
        <taxon>Clostridia</taxon>
        <taxon>Lachnospirales</taxon>
        <taxon>Lachnospiraceae</taxon>
        <taxon>Wujia</taxon>
    </lineage>
</organism>
<keyword evidence="1" id="KW-0472">Membrane</keyword>
<dbReference type="Proteomes" id="UP000515819">
    <property type="component" value="Chromosome"/>
</dbReference>